<evidence type="ECO:0000313" key="3">
    <source>
        <dbReference type="Proteomes" id="UP000800200"/>
    </source>
</evidence>
<evidence type="ECO:0000313" key="2">
    <source>
        <dbReference type="EMBL" id="KAF2193882.1"/>
    </source>
</evidence>
<dbReference type="OrthoDB" id="1523883at2759"/>
<sequence length="187" mass="20735">MTLQSVTAELFARNGLPLKLIRVFPLILSTVLLVQRIAQFYAITTFMPPHMPHPPANSPAAKRFNPSPVLKIWMRTAVARVFPGVLAVVFVMRLALLANILIRPSDLAVLGSARALYGVGLALSFAHLPIAPAMLKLENAMKSPQTADDEMLVLLERWFKVNNVRIWVTDFPLWLVSIAALLTAFKL</sequence>
<feature type="transmembrane region" description="Helical" evidence="1">
    <location>
        <begin position="164"/>
        <end position="185"/>
    </location>
</feature>
<gene>
    <name evidence="2" type="ORF">K469DRAFT_709346</name>
</gene>
<dbReference type="EMBL" id="ML994612">
    <property type="protein sequence ID" value="KAF2193882.1"/>
    <property type="molecule type" value="Genomic_DNA"/>
</dbReference>
<feature type="transmembrane region" description="Helical" evidence="1">
    <location>
        <begin position="114"/>
        <end position="135"/>
    </location>
</feature>
<reference evidence="2" key="1">
    <citation type="journal article" date="2020" name="Stud. Mycol.">
        <title>101 Dothideomycetes genomes: a test case for predicting lifestyles and emergence of pathogens.</title>
        <authorList>
            <person name="Haridas S."/>
            <person name="Albert R."/>
            <person name="Binder M."/>
            <person name="Bloem J."/>
            <person name="Labutti K."/>
            <person name="Salamov A."/>
            <person name="Andreopoulos B."/>
            <person name="Baker S."/>
            <person name="Barry K."/>
            <person name="Bills G."/>
            <person name="Bluhm B."/>
            <person name="Cannon C."/>
            <person name="Castanera R."/>
            <person name="Culley D."/>
            <person name="Daum C."/>
            <person name="Ezra D."/>
            <person name="Gonzalez J."/>
            <person name="Henrissat B."/>
            <person name="Kuo A."/>
            <person name="Liang C."/>
            <person name="Lipzen A."/>
            <person name="Lutzoni F."/>
            <person name="Magnuson J."/>
            <person name="Mondo S."/>
            <person name="Nolan M."/>
            <person name="Ohm R."/>
            <person name="Pangilinan J."/>
            <person name="Park H.-J."/>
            <person name="Ramirez L."/>
            <person name="Alfaro M."/>
            <person name="Sun H."/>
            <person name="Tritt A."/>
            <person name="Yoshinaga Y."/>
            <person name="Zwiers L.-H."/>
            <person name="Turgeon B."/>
            <person name="Goodwin S."/>
            <person name="Spatafora J."/>
            <person name="Crous P."/>
            <person name="Grigoriev I."/>
        </authorList>
    </citation>
    <scope>NUCLEOTIDE SEQUENCE</scope>
    <source>
        <strain evidence="2">CBS 207.26</strain>
    </source>
</reference>
<evidence type="ECO:0000256" key="1">
    <source>
        <dbReference type="SAM" id="Phobius"/>
    </source>
</evidence>
<dbReference type="AlphaFoldDB" id="A0A6A6ESA5"/>
<feature type="transmembrane region" description="Helical" evidence="1">
    <location>
        <begin position="81"/>
        <end position="102"/>
    </location>
</feature>
<dbReference type="Proteomes" id="UP000800200">
    <property type="component" value="Unassembled WGS sequence"/>
</dbReference>
<proteinExistence type="predicted"/>
<accession>A0A6A6ESA5</accession>
<protein>
    <recommendedName>
        <fullName evidence="4">DUF1772-domain-containing protein</fullName>
    </recommendedName>
</protein>
<keyword evidence="1" id="KW-0472">Membrane</keyword>
<evidence type="ECO:0008006" key="4">
    <source>
        <dbReference type="Google" id="ProtNLM"/>
    </source>
</evidence>
<keyword evidence="1" id="KW-0812">Transmembrane</keyword>
<name>A0A6A6ESA5_9PEZI</name>
<feature type="transmembrane region" description="Helical" evidence="1">
    <location>
        <begin position="20"/>
        <end position="43"/>
    </location>
</feature>
<keyword evidence="3" id="KW-1185">Reference proteome</keyword>
<organism evidence="2 3">
    <name type="scientific">Zopfia rhizophila CBS 207.26</name>
    <dbReference type="NCBI Taxonomy" id="1314779"/>
    <lineage>
        <taxon>Eukaryota</taxon>
        <taxon>Fungi</taxon>
        <taxon>Dikarya</taxon>
        <taxon>Ascomycota</taxon>
        <taxon>Pezizomycotina</taxon>
        <taxon>Dothideomycetes</taxon>
        <taxon>Dothideomycetes incertae sedis</taxon>
        <taxon>Zopfiaceae</taxon>
        <taxon>Zopfia</taxon>
    </lineage>
</organism>
<keyword evidence="1" id="KW-1133">Transmembrane helix</keyword>